<dbReference type="Proteomes" id="UP000028607">
    <property type="component" value="Unassembled WGS sequence"/>
</dbReference>
<dbReference type="OrthoDB" id="121744at2"/>
<dbReference type="InterPro" id="IPR051907">
    <property type="entry name" value="DoxX-like_oxidoreductase"/>
</dbReference>
<protein>
    <submittedName>
        <fullName evidence="7">DoxX family protein</fullName>
    </submittedName>
</protein>
<proteinExistence type="inferred from homology"/>
<sequence length="155" mass="17178">MMGTPRASAPKQPLFRLYRTFASALSALPEDILLIAARVFPAVVFWMSGRTKVEGFSIRDATYTLFEYEYDLPFLPHEWAAVMATTAEHLFPVLLILGFASRAAALALLGMTLVIQIFVYPGAWVTHGLWATAFLVVITKGPGRFSLDRALGLER</sequence>
<evidence type="ECO:0000256" key="3">
    <source>
        <dbReference type="ARBA" id="ARBA00022475"/>
    </source>
</evidence>
<keyword evidence="3" id="KW-1003">Cell membrane</keyword>
<evidence type="ECO:0000313" key="7">
    <source>
        <dbReference type="EMBL" id="KFE35205.1"/>
    </source>
</evidence>
<keyword evidence="8" id="KW-1185">Reference proteome</keyword>
<evidence type="ECO:0000256" key="6">
    <source>
        <dbReference type="ARBA" id="ARBA00023136"/>
    </source>
</evidence>
<evidence type="ECO:0000256" key="5">
    <source>
        <dbReference type="ARBA" id="ARBA00022989"/>
    </source>
</evidence>
<dbReference type="InterPro" id="IPR032808">
    <property type="entry name" value="DoxX"/>
</dbReference>
<dbReference type="PANTHER" id="PTHR33452:SF1">
    <property type="entry name" value="INNER MEMBRANE PROTEIN YPHA-RELATED"/>
    <property type="match status" value="1"/>
</dbReference>
<dbReference type="AlphaFoldDB" id="A0A085TWV8"/>
<evidence type="ECO:0000256" key="1">
    <source>
        <dbReference type="ARBA" id="ARBA00004651"/>
    </source>
</evidence>
<comment type="similarity">
    <text evidence="2">Belongs to the DoxX family.</text>
</comment>
<comment type="subcellular location">
    <subcellularLocation>
        <location evidence="1">Cell membrane</location>
        <topology evidence="1">Multi-pass membrane protein</topology>
    </subcellularLocation>
</comment>
<organism evidence="7 8">
    <name type="scientific">Thioclava atlantica</name>
    <dbReference type="NCBI Taxonomy" id="1317124"/>
    <lineage>
        <taxon>Bacteria</taxon>
        <taxon>Pseudomonadati</taxon>
        <taxon>Pseudomonadota</taxon>
        <taxon>Alphaproteobacteria</taxon>
        <taxon>Rhodobacterales</taxon>
        <taxon>Paracoccaceae</taxon>
        <taxon>Thioclava</taxon>
    </lineage>
</organism>
<reference evidence="7 8" key="2">
    <citation type="journal article" date="2015" name="Antonie Van Leeuwenhoek">
        <title>Thioclava indica sp. nov., isolated from surface seawater of the Indian Ocean.</title>
        <authorList>
            <person name="Liu Y."/>
            <person name="Lai Q."/>
            <person name="Du J."/>
            <person name="Xu H."/>
            <person name="Jiang L."/>
            <person name="Shao Z."/>
        </authorList>
    </citation>
    <scope>NUCLEOTIDE SEQUENCE [LARGE SCALE GENOMIC DNA]</scope>
    <source>
        <strain evidence="7 8">13D2W-2</strain>
    </source>
</reference>
<comment type="caution">
    <text evidence="7">The sequence shown here is derived from an EMBL/GenBank/DDBJ whole genome shotgun (WGS) entry which is preliminary data.</text>
</comment>
<dbReference type="STRING" id="1317124.DW2_09526"/>
<accession>A0A085TWV8</accession>
<dbReference type="PATRIC" id="fig|1317124.6.peg.1933"/>
<reference evidence="8" key="1">
    <citation type="submission" date="2013-04" db="EMBL/GenBank/DDBJ databases">
        <title>Thioclava sp. 13D2W-2 Genome Sequencing.</title>
        <authorList>
            <person name="Lai Q."/>
            <person name="Li G."/>
            <person name="Shao Z."/>
        </authorList>
    </citation>
    <scope>NUCLEOTIDE SEQUENCE [LARGE SCALE GENOMIC DNA]</scope>
    <source>
        <strain evidence="8">13D2W-2</strain>
    </source>
</reference>
<dbReference type="EMBL" id="AQRC01000006">
    <property type="protein sequence ID" value="KFE35205.1"/>
    <property type="molecule type" value="Genomic_DNA"/>
</dbReference>
<keyword evidence="4" id="KW-0812">Transmembrane</keyword>
<name>A0A085TWV8_9RHOB</name>
<keyword evidence="6" id="KW-0472">Membrane</keyword>
<dbReference type="PANTHER" id="PTHR33452">
    <property type="entry name" value="OXIDOREDUCTASE CATD-RELATED"/>
    <property type="match status" value="1"/>
</dbReference>
<dbReference type="RefSeq" id="WP_038145759.1">
    <property type="nucleotide sequence ID" value="NZ_AQRC01000006.1"/>
</dbReference>
<evidence type="ECO:0000313" key="8">
    <source>
        <dbReference type="Proteomes" id="UP000028607"/>
    </source>
</evidence>
<evidence type="ECO:0000256" key="2">
    <source>
        <dbReference type="ARBA" id="ARBA00006679"/>
    </source>
</evidence>
<dbReference type="eggNOG" id="COG2259">
    <property type="taxonomic scope" value="Bacteria"/>
</dbReference>
<evidence type="ECO:0000256" key="4">
    <source>
        <dbReference type="ARBA" id="ARBA00022692"/>
    </source>
</evidence>
<keyword evidence="5" id="KW-1133">Transmembrane helix</keyword>
<dbReference type="GO" id="GO:0005886">
    <property type="term" value="C:plasma membrane"/>
    <property type="evidence" value="ECO:0007669"/>
    <property type="project" value="UniProtKB-SubCell"/>
</dbReference>
<dbReference type="Pfam" id="PF07681">
    <property type="entry name" value="DoxX"/>
    <property type="match status" value="1"/>
</dbReference>
<gene>
    <name evidence="7" type="ORF">DW2_09526</name>
</gene>